<dbReference type="PANTHER" id="PTHR30055">
    <property type="entry name" value="HTH-TYPE TRANSCRIPTIONAL REGULATOR RUTR"/>
    <property type="match status" value="1"/>
</dbReference>
<dbReference type="Pfam" id="PF00440">
    <property type="entry name" value="TetR_N"/>
    <property type="match status" value="1"/>
</dbReference>
<evidence type="ECO:0000259" key="4">
    <source>
        <dbReference type="PROSITE" id="PS50977"/>
    </source>
</evidence>
<name>A0A2U1ZXL9_9MICO</name>
<dbReference type="Proteomes" id="UP000245166">
    <property type="component" value="Unassembled WGS sequence"/>
</dbReference>
<evidence type="ECO:0000313" key="5">
    <source>
        <dbReference type="EMBL" id="PWD51729.1"/>
    </source>
</evidence>
<dbReference type="PANTHER" id="PTHR30055:SF226">
    <property type="entry name" value="HTH-TYPE TRANSCRIPTIONAL REGULATOR PKSA"/>
    <property type="match status" value="1"/>
</dbReference>
<dbReference type="GO" id="GO:0000976">
    <property type="term" value="F:transcription cis-regulatory region binding"/>
    <property type="evidence" value="ECO:0007669"/>
    <property type="project" value="TreeGrafter"/>
</dbReference>
<evidence type="ECO:0000313" key="6">
    <source>
        <dbReference type="Proteomes" id="UP000245166"/>
    </source>
</evidence>
<evidence type="ECO:0000256" key="2">
    <source>
        <dbReference type="PROSITE-ProRule" id="PRU00335"/>
    </source>
</evidence>
<keyword evidence="6" id="KW-1185">Reference proteome</keyword>
<keyword evidence="1 2" id="KW-0238">DNA-binding</keyword>
<dbReference type="InterPro" id="IPR001647">
    <property type="entry name" value="HTH_TetR"/>
</dbReference>
<dbReference type="GO" id="GO:0003700">
    <property type="term" value="F:DNA-binding transcription factor activity"/>
    <property type="evidence" value="ECO:0007669"/>
    <property type="project" value="TreeGrafter"/>
</dbReference>
<dbReference type="InterPro" id="IPR045823">
    <property type="entry name" value="TetR_C_32"/>
</dbReference>
<protein>
    <submittedName>
        <fullName evidence="5">TetR family transcriptional regulator</fullName>
    </submittedName>
</protein>
<dbReference type="AlphaFoldDB" id="A0A2U1ZXL9"/>
<dbReference type="RefSeq" id="WP_109230109.1">
    <property type="nucleotide sequence ID" value="NZ_PYHR01000002.1"/>
</dbReference>
<evidence type="ECO:0000256" key="3">
    <source>
        <dbReference type="SAM" id="MobiDB-lite"/>
    </source>
</evidence>
<dbReference type="EMBL" id="PYHR01000002">
    <property type="protein sequence ID" value="PWD51729.1"/>
    <property type="molecule type" value="Genomic_DNA"/>
</dbReference>
<feature type="region of interest" description="Disordered" evidence="3">
    <location>
        <begin position="1"/>
        <end position="20"/>
    </location>
</feature>
<gene>
    <name evidence="5" type="ORF">C8046_14810</name>
</gene>
<feature type="domain" description="HTH tetR-type" evidence="4">
    <location>
        <begin position="24"/>
        <end position="83"/>
    </location>
</feature>
<dbReference type="SUPFAM" id="SSF48498">
    <property type="entry name" value="Tetracyclin repressor-like, C-terminal domain"/>
    <property type="match status" value="1"/>
</dbReference>
<dbReference type="InterPro" id="IPR036271">
    <property type="entry name" value="Tet_transcr_reg_TetR-rel_C_sf"/>
</dbReference>
<reference evidence="5 6" key="1">
    <citation type="submission" date="2018-03" db="EMBL/GenBank/DDBJ databases">
        <title>Genome assembly of novel Miniimonas species PCH200.</title>
        <authorList>
            <person name="Thakur V."/>
            <person name="Kumar V."/>
            <person name="Singh D."/>
        </authorList>
    </citation>
    <scope>NUCLEOTIDE SEQUENCE [LARGE SCALE GENOMIC DNA]</scope>
    <source>
        <strain evidence="5 6">PCH200</strain>
    </source>
</reference>
<comment type="caution">
    <text evidence="5">The sequence shown here is derived from an EMBL/GenBank/DDBJ whole genome shotgun (WGS) entry which is preliminary data.</text>
</comment>
<feature type="DNA-binding region" description="H-T-H motif" evidence="2">
    <location>
        <begin position="46"/>
        <end position="65"/>
    </location>
</feature>
<dbReference type="PROSITE" id="PS50977">
    <property type="entry name" value="HTH_TETR_2"/>
    <property type="match status" value="1"/>
</dbReference>
<dbReference type="InterPro" id="IPR009057">
    <property type="entry name" value="Homeodomain-like_sf"/>
</dbReference>
<accession>A0A2U1ZXL9</accession>
<dbReference type="InterPro" id="IPR050109">
    <property type="entry name" value="HTH-type_TetR-like_transc_reg"/>
</dbReference>
<organism evidence="5 6">
    <name type="scientific">Serinibacter arcticus</name>
    <dbReference type="NCBI Taxonomy" id="1655435"/>
    <lineage>
        <taxon>Bacteria</taxon>
        <taxon>Bacillati</taxon>
        <taxon>Actinomycetota</taxon>
        <taxon>Actinomycetes</taxon>
        <taxon>Micrococcales</taxon>
        <taxon>Beutenbergiaceae</taxon>
        <taxon>Serinibacter</taxon>
    </lineage>
</organism>
<dbReference type="Pfam" id="PF19344">
    <property type="entry name" value="TetR_C_32"/>
    <property type="match status" value="1"/>
</dbReference>
<dbReference type="Gene3D" id="1.10.357.10">
    <property type="entry name" value="Tetracycline Repressor, domain 2"/>
    <property type="match status" value="1"/>
</dbReference>
<proteinExistence type="predicted"/>
<evidence type="ECO:0000256" key="1">
    <source>
        <dbReference type="ARBA" id="ARBA00023125"/>
    </source>
</evidence>
<dbReference type="OrthoDB" id="4542604at2"/>
<dbReference type="SUPFAM" id="SSF46689">
    <property type="entry name" value="Homeodomain-like"/>
    <property type="match status" value="1"/>
</dbReference>
<sequence>MSRVVEDASPRSDGRSLRWESHRAARRDDLTRAARKAIHHGGPDLSMDEIASAIGTSKSIVYRYFRDRSGLQTAVGEAVLQEMGSALADVSHRATGPRDAVRAMVGVYLGMISTSPAVYTFVTRGGEVSEEPGPLRTLADDAAALLVPVLSDALAAQERSRDAAHMWAAGVIGFVRGAAEVWLVERGTVADRDPDVEHAEIERLADTLAGWICVGTPSP</sequence>